<reference evidence="3 4" key="1">
    <citation type="submission" date="2019-04" db="EMBL/GenBank/DDBJ databases">
        <title>Streptomyces sp. nov. Bv016 isolated from bark of Buahinia variegata.</title>
        <authorList>
            <person name="Kanchanasin P."/>
            <person name="Tanasupawat S."/>
            <person name="Yuki M."/>
            <person name="Kudo T."/>
        </authorList>
    </citation>
    <scope>NUCLEOTIDE SEQUENCE [LARGE SCALE GENOMIC DNA]</scope>
    <source>
        <strain evidence="3 4">Bv016</strain>
    </source>
</reference>
<evidence type="ECO:0000259" key="2">
    <source>
        <dbReference type="Pfam" id="PF18156"/>
    </source>
</evidence>
<gene>
    <name evidence="3" type="ORF">E5083_29815</name>
</gene>
<dbReference type="InterPro" id="IPR040828">
    <property type="entry name" value="pPIWI_RE_REase"/>
</dbReference>
<evidence type="ECO:0000313" key="4">
    <source>
        <dbReference type="Proteomes" id="UP000298159"/>
    </source>
</evidence>
<dbReference type="RefSeq" id="WP_135788794.1">
    <property type="nucleotide sequence ID" value="NZ_SRRT01000012.1"/>
</dbReference>
<dbReference type="Pfam" id="PF18154">
    <property type="entry name" value="pPIWI_RE_REase"/>
    <property type="match status" value="1"/>
</dbReference>
<name>A0A4Z1CTW7_9ACTN</name>
<evidence type="ECO:0000313" key="3">
    <source>
        <dbReference type="EMBL" id="TGN72297.1"/>
    </source>
</evidence>
<organism evidence="3 4">
    <name type="scientific">Streptomyces bauhiniae</name>
    <dbReference type="NCBI Taxonomy" id="2340725"/>
    <lineage>
        <taxon>Bacteria</taxon>
        <taxon>Bacillati</taxon>
        <taxon>Actinomycetota</taxon>
        <taxon>Actinomycetes</taxon>
        <taxon>Kitasatosporales</taxon>
        <taxon>Streptomycetaceae</taxon>
        <taxon>Streptomyces</taxon>
    </lineage>
</organism>
<dbReference type="EMBL" id="SRRT01000012">
    <property type="protein sequence ID" value="TGN72297.1"/>
    <property type="molecule type" value="Genomic_DNA"/>
</dbReference>
<feature type="domain" description="pPIWI-RE three-gene island" evidence="2">
    <location>
        <begin position="25"/>
        <end position="164"/>
    </location>
</feature>
<evidence type="ECO:0000259" key="1">
    <source>
        <dbReference type="Pfam" id="PF18154"/>
    </source>
</evidence>
<dbReference type="AlphaFoldDB" id="A0A4Z1CTW7"/>
<comment type="caution">
    <text evidence="3">The sequence shown here is derived from an EMBL/GenBank/DDBJ whole genome shotgun (WGS) entry which is preliminary data.</text>
</comment>
<protein>
    <recommendedName>
        <fullName evidence="5">REase associating with pPIWI RE domain-containing protein</fullName>
    </recommendedName>
</protein>
<dbReference type="Proteomes" id="UP000298159">
    <property type="component" value="Unassembled WGS sequence"/>
</dbReference>
<accession>A0A4Z1CTW7</accession>
<evidence type="ECO:0008006" key="5">
    <source>
        <dbReference type="Google" id="ProtNLM"/>
    </source>
</evidence>
<dbReference type="InterPro" id="IPR041191">
    <property type="entry name" value="pPIWI_RE_Y"/>
</dbReference>
<feature type="domain" description="REase associating with pPIWI RE" evidence="1">
    <location>
        <begin position="260"/>
        <end position="373"/>
    </location>
</feature>
<sequence>MSQTQQPGPVFSGRASAVRASEVVLSLVASGLVGMRGWSGVRQLQHPYHRSLQLGLDRLAALCVRAGRAAPVGVQDLVGVWCAEQPVDAWPLEFDPDAQVRGERLLIGGEPSEFCLEWAVAAKDVVSEVHESALVKHIKDTAALLGRPELYARWRLFITSHAVLGPDAFLAAKNAVLDVPQWATWMEESYGPVPVELAVSGRVAVCGGCEQWIAPRADGLVRCRVWRCGQRHDLPGPVWVEAEGARRLEPELVRFVALPGHPELDLAQRLAARGARVVLYPKLDALDLVALWPNGYSVGVDVKDWHSPYLLARRIKTFPRWGAGDPYAYRKGYLVVPHDRLRSNRSYLKILERHSAALRAQPEIEVVSDRVLVASCPDVGPVGEVVCGA</sequence>
<proteinExistence type="predicted"/>
<dbReference type="GeneID" id="95451778"/>
<dbReference type="Pfam" id="PF18156">
    <property type="entry name" value="pPIWI_RE_Y"/>
    <property type="match status" value="1"/>
</dbReference>
<keyword evidence="4" id="KW-1185">Reference proteome</keyword>